<protein>
    <recommendedName>
        <fullName evidence="3">RNA polymerase sigma-70 factor (ECF subfamily)</fullName>
    </recommendedName>
</protein>
<evidence type="ECO:0000313" key="2">
    <source>
        <dbReference type="Proteomes" id="UP000249115"/>
    </source>
</evidence>
<dbReference type="GO" id="GO:0006352">
    <property type="term" value="P:DNA-templated transcription initiation"/>
    <property type="evidence" value="ECO:0007669"/>
    <property type="project" value="InterPro"/>
</dbReference>
<sequence>MKIVNNQTFTDFQNGDIQAIDELYNFYKPYVIRFIVSLIKDAEESEAIFIMFS</sequence>
<comment type="caution">
    <text evidence="1">The sequence shown here is derived from an EMBL/GenBank/DDBJ whole genome shotgun (WGS) entry which is preliminary data.</text>
</comment>
<gene>
    <name evidence="1" type="ORF">LV84_02850</name>
</gene>
<dbReference type="RefSeq" id="WP_158093895.1">
    <property type="nucleotide sequence ID" value="NZ_MSSV01000012.1"/>
</dbReference>
<reference evidence="1 2" key="1">
    <citation type="submission" date="2018-06" db="EMBL/GenBank/DDBJ databases">
        <title>Genomic Encyclopedia of Archaeal and Bacterial Type Strains, Phase II (KMG-II): from individual species to whole genera.</title>
        <authorList>
            <person name="Goeker M."/>
        </authorList>
    </citation>
    <scope>NUCLEOTIDE SEQUENCE [LARGE SCALE GENOMIC DNA]</scope>
    <source>
        <strain evidence="1 2">DSM 22686</strain>
    </source>
</reference>
<dbReference type="OrthoDB" id="655312at2"/>
<evidence type="ECO:0008006" key="3">
    <source>
        <dbReference type="Google" id="ProtNLM"/>
    </source>
</evidence>
<organism evidence="1 2">
    <name type="scientific">Algoriphagus ratkowskyi</name>
    <dbReference type="NCBI Taxonomy" id="57028"/>
    <lineage>
        <taxon>Bacteria</taxon>
        <taxon>Pseudomonadati</taxon>
        <taxon>Bacteroidota</taxon>
        <taxon>Cytophagia</taxon>
        <taxon>Cytophagales</taxon>
        <taxon>Cyclobacteriaceae</taxon>
        <taxon>Algoriphagus</taxon>
    </lineage>
</organism>
<accession>A0A2W7RGL1</accession>
<dbReference type="SUPFAM" id="SSF88946">
    <property type="entry name" value="Sigma2 domain of RNA polymerase sigma factors"/>
    <property type="match status" value="1"/>
</dbReference>
<dbReference type="Proteomes" id="UP000249115">
    <property type="component" value="Unassembled WGS sequence"/>
</dbReference>
<evidence type="ECO:0000313" key="1">
    <source>
        <dbReference type="EMBL" id="PZX54697.1"/>
    </source>
</evidence>
<dbReference type="GO" id="GO:0003700">
    <property type="term" value="F:DNA-binding transcription factor activity"/>
    <property type="evidence" value="ECO:0007669"/>
    <property type="project" value="InterPro"/>
</dbReference>
<name>A0A2W7RGL1_9BACT</name>
<dbReference type="EMBL" id="QKZU01000010">
    <property type="protein sequence ID" value="PZX54697.1"/>
    <property type="molecule type" value="Genomic_DNA"/>
</dbReference>
<dbReference type="InterPro" id="IPR013325">
    <property type="entry name" value="RNA_pol_sigma_r2"/>
</dbReference>
<dbReference type="AlphaFoldDB" id="A0A2W7RGL1"/>
<proteinExistence type="predicted"/>